<proteinExistence type="predicted"/>
<organism evidence="3 4">
    <name type="scientific">Candidatus Merdivivens faecigallinarum</name>
    <dbReference type="NCBI Taxonomy" id="2840871"/>
    <lineage>
        <taxon>Bacteria</taxon>
        <taxon>Pseudomonadati</taxon>
        <taxon>Bacteroidota</taxon>
        <taxon>Bacteroidia</taxon>
        <taxon>Bacteroidales</taxon>
        <taxon>Muribaculaceae</taxon>
        <taxon>Muribaculaceae incertae sedis</taxon>
        <taxon>Candidatus Merdivivens</taxon>
    </lineage>
</organism>
<keyword evidence="2" id="KW-0732">Signal</keyword>
<feature type="transmembrane region" description="Helical" evidence="1">
    <location>
        <begin position="161"/>
        <end position="182"/>
    </location>
</feature>
<sequence length="311" mass="34826">MFRFLRLLPLVLFVQIPASSLYAEADGEPVFRNLQGRDSVLIGDQIRYGLRFSVEDGSILRIPDFPAVDGVEIISGFELDTLKSRKGMLDMEGSVVLTSFDSGSFVLPPVKVEVERPDGTVDTLAFRGDTLHVTTFPIDTASFVKHDIKGQIRYPVTFMEILPWLGGAVALCLVVLGLIWLLKRRKKAGSAYREPAHITALRKLDSYRGSKYWEPSKQKQFYTGVTDAVREYIAARYGISAMEMTTSEIFPELEKEVGDKTVCGDLKTLFERADFVKFAKYVASEQENASAVPVAVKFVNDTYQHDIEEGM</sequence>
<reference evidence="3" key="2">
    <citation type="journal article" date="2021" name="PeerJ">
        <title>Extensive microbial diversity within the chicken gut microbiome revealed by metagenomics and culture.</title>
        <authorList>
            <person name="Gilroy R."/>
            <person name="Ravi A."/>
            <person name="Getino M."/>
            <person name="Pursley I."/>
            <person name="Horton D.L."/>
            <person name="Alikhan N.F."/>
            <person name="Baker D."/>
            <person name="Gharbi K."/>
            <person name="Hall N."/>
            <person name="Watson M."/>
            <person name="Adriaenssens E.M."/>
            <person name="Foster-Nyarko E."/>
            <person name="Jarju S."/>
            <person name="Secka A."/>
            <person name="Antonio M."/>
            <person name="Oren A."/>
            <person name="Chaudhuri R.R."/>
            <person name="La Ragione R."/>
            <person name="Hildebrand F."/>
            <person name="Pallen M.J."/>
        </authorList>
    </citation>
    <scope>NUCLEOTIDE SEQUENCE</scope>
    <source>
        <strain evidence="3">B3-2255</strain>
    </source>
</reference>
<protein>
    <recommendedName>
        <fullName evidence="5">Protein BatD</fullName>
    </recommendedName>
</protein>
<feature type="chain" id="PRO_5039720996" description="Protein BatD" evidence="2">
    <location>
        <begin position="24"/>
        <end position="311"/>
    </location>
</feature>
<reference evidence="3" key="1">
    <citation type="submission" date="2020-10" db="EMBL/GenBank/DDBJ databases">
        <authorList>
            <person name="Gilroy R."/>
        </authorList>
    </citation>
    <scope>NUCLEOTIDE SEQUENCE</scope>
    <source>
        <strain evidence="3">B3-2255</strain>
    </source>
</reference>
<comment type="caution">
    <text evidence="3">The sequence shown here is derived from an EMBL/GenBank/DDBJ whole genome shotgun (WGS) entry which is preliminary data.</text>
</comment>
<evidence type="ECO:0008006" key="5">
    <source>
        <dbReference type="Google" id="ProtNLM"/>
    </source>
</evidence>
<evidence type="ECO:0000313" key="4">
    <source>
        <dbReference type="Proteomes" id="UP000823772"/>
    </source>
</evidence>
<evidence type="ECO:0000256" key="1">
    <source>
        <dbReference type="SAM" id="Phobius"/>
    </source>
</evidence>
<dbReference type="EMBL" id="JADILY010000137">
    <property type="protein sequence ID" value="MBO8482154.1"/>
    <property type="molecule type" value="Genomic_DNA"/>
</dbReference>
<gene>
    <name evidence="3" type="ORF">IAC87_06380</name>
</gene>
<keyword evidence="1" id="KW-0472">Membrane</keyword>
<keyword evidence="1" id="KW-1133">Transmembrane helix</keyword>
<evidence type="ECO:0000313" key="3">
    <source>
        <dbReference type="EMBL" id="MBO8482154.1"/>
    </source>
</evidence>
<keyword evidence="1" id="KW-0812">Transmembrane</keyword>
<accession>A0A9D9J1N6</accession>
<name>A0A9D9J1N6_9BACT</name>
<feature type="signal peptide" evidence="2">
    <location>
        <begin position="1"/>
        <end position="23"/>
    </location>
</feature>
<dbReference type="AlphaFoldDB" id="A0A9D9J1N6"/>
<dbReference type="Proteomes" id="UP000823772">
    <property type="component" value="Unassembled WGS sequence"/>
</dbReference>
<evidence type="ECO:0000256" key="2">
    <source>
        <dbReference type="SAM" id="SignalP"/>
    </source>
</evidence>